<evidence type="ECO:0000256" key="3">
    <source>
        <dbReference type="ARBA" id="ARBA00023242"/>
    </source>
</evidence>
<dbReference type="GO" id="GO:0017056">
    <property type="term" value="F:structural constituent of nuclear pore"/>
    <property type="evidence" value="ECO:0007669"/>
    <property type="project" value="TreeGrafter"/>
</dbReference>
<dbReference type="EMBL" id="MCGT01000025">
    <property type="protein sequence ID" value="ORX49847.1"/>
    <property type="molecule type" value="Genomic_DNA"/>
</dbReference>
<dbReference type="InterPro" id="IPR025712">
    <property type="entry name" value="Nup54_alpha-helical_dom"/>
</dbReference>
<feature type="domain" description="Nucleoporin Nup54 alpha-helical" evidence="4">
    <location>
        <begin position="66"/>
        <end position="205"/>
    </location>
</feature>
<dbReference type="Gene3D" id="1.20.5.490">
    <property type="entry name" value="Single helix bin"/>
    <property type="match status" value="1"/>
</dbReference>
<protein>
    <recommendedName>
        <fullName evidence="4">Nucleoporin Nup54 alpha-helical domain-containing protein</fullName>
    </recommendedName>
</protein>
<accession>A0A1X2GBC1</accession>
<evidence type="ECO:0000313" key="5">
    <source>
        <dbReference type="EMBL" id="ORX49847.1"/>
    </source>
</evidence>
<keyword evidence="3" id="KW-0539">Nucleus</keyword>
<sequence length="249" mass="28933">MIYNLLVQRHEQDRQQGLSRTDLRAENVWQSLALMTSWWDPQSPNCKFKTYFYNKVPPQEVPLYQRPADQDAKAWQEAQKKNPDPTCLVPTLAVGFTDLQKRMDAQNVQSQAYDNKLQEIRTKLEKMQQHSTVDSADKFKRATEKQRVLVQRVIQVLKYTQVLQQRGLSITQEEEDMRSAYEGLYEELARSEQFGGTLGEKWSQLQLIKESGRVGTSELERELINTDRQAEVAKVNFKKSCRPGLTCLC</sequence>
<dbReference type="OrthoDB" id="6162375at2759"/>
<reference evidence="5 6" key="1">
    <citation type="submission" date="2016-07" db="EMBL/GenBank/DDBJ databases">
        <title>Pervasive Adenine N6-methylation of Active Genes in Fungi.</title>
        <authorList>
            <consortium name="DOE Joint Genome Institute"/>
            <person name="Mondo S.J."/>
            <person name="Dannebaum R.O."/>
            <person name="Kuo R.C."/>
            <person name="Labutti K."/>
            <person name="Haridas S."/>
            <person name="Kuo A."/>
            <person name="Salamov A."/>
            <person name="Ahrendt S.R."/>
            <person name="Lipzen A."/>
            <person name="Sullivan W."/>
            <person name="Andreopoulos W.B."/>
            <person name="Clum A."/>
            <person name="Lindquist E."/>
            <person name="Daum C."/>
            <person name="Ramamoorthy G.K."/>
            <person name="Gryganskyi A."/>
            <person name="Culley D."/>
            <person name="Magnuson J.K."/>
            <person name="James T.Y."/>
            <person name="O'Malley M.A."/>
            <person name="Stajich J.E."/>
            <person name="Spatafora J.W."/>
            <person name="Visel A."/>
            <person name="Grigoriev I.V."/>
        </authorList>
    </citation>
    <scope>NUCLEOTIDE SEQUENCE [LARGE SCALE GENOMIC DNA]</scope>
    <source>
        <strain evidence="5 6">NRRL 3301</strain>
    </source>
</reference>
<keyword evidence="2" id="KW-0813">Transport</keyword>
<dbReference type="GO" id="GO:0006607">
    <property type="term" value="P:NLS-bearing protein import into nucleus"/>
    <property type="evidence" value="ECO:0007669"/>
    <property type="project" value="TreeGrafter"/>
</dbReference>
<dbReference type="GO" id="GO:0036228">
    <property type="term" value="P:protein localization to nuclear inner membrane"/>
    <property type="evidence" value="ECO:0007669"/>
    <property type="project" value="TreeGrafter"/>
</dbReference>
<dbReference type="Proteomes" id="UP000242146">
    <property type="component" value="Unassembled WGS sequence"/>
</dbReference>
<dbReference type="AlphaFoldDB" id="A0A1X2GBC1"/>
<dbReference type="InterPro" id="IPR024864">
    <property type="entry name" value="Nup54/Nup57/Nup44"/>
</dbReference>
<organism evidence="5 6">
    <name type="scientific">Hesseltinella vesiculosa</name>
    <dbReference type="NCBI Taxonomy" id="101127"/>
    <lineage>
        <taxon>Eukaryota</taxon>
        <taxon>Fungi</taxon>
        <taxon>Fungi incertae sedis</taxon>
        <taxon>Mucoromycota</taxon>
        <taxon>Mucoromycotina</taxon>
        <taxon>Mucoromycetes</taxon>
        <taxon>Mucorales</taxon>
        <taxon>Cunninghamellaceae</taxon>
        <taxon>Hesseltinella</taxon>
    </lineage>
</organism>
<dbReference type="PANTHER" id="PTHR13000">
    <property type="entry name" value="NUCLEOPORIN P54"/>
    <property type="match status" value="1"/>
</dbReference>
<comment type="subcellular location">
    <subcellularLocation>
        <location evidence="1">Nucleus</location>
    </subcellularLocation>
</comment>
<keyword evidence="6" id="KW-1185">Reference proteome</keyword>
<name>A0A1X2GBC1_9FUNG</name>
<dbReference type="STRING" id="101127.A0A1X2GBC1"/>
<gene>
    <name evidence="5" type="ORF">DM01DRAFT_1347656</name>
</gene>
<dbReference type="GO" id="GO:0044613">
    <property type="term" value="C:nuclear pore central transport channel"/>
    <property type="evidence" value="ECO:0007669"/>
    <property type="project" value="TreeGrafter"/>
</dbReference>
<evidence type="ECO:0000259" key="4">
    <source>
        <dbReference type="Pfam" id="PF13874"/>
    </source>
</evidence>
<proteinExistence type="predicted"/>
<comment type="caution">
    <text evidence="5">The sequence shown here is derived from an EMBL/GenBank/DDBJ whole genome shotgun (WGS) entry which is preliminary data.</text>
</comment>
<evidence type="ECO:0000256" key="1">
    <source>
        <dbReference type="ARBA" id="ARBA00004123"/>
    </source>
</evidence>
<dbReference type="Pfam" id="PF13874">
    <property type="entry name" value="Nup54"/>
    <property type="match status" value="1"/>
</dbReference>
<dbReference type="PANTHER" id="PTHR13000:SF0">
    <property type="entry name" value="NUCLEOPORIN P54"/>
    <property type="match status" value="1"/>
</dbReference>
<evidence type="ECO:0000313" key="6">
    <source>
        <dbReference type="Proteomes" id="UP000242146"/>
    </source>
</evidence>
<evidence type="ECO:0000256" key="2">
    <source>
        <dbReference type="ARBA" id="ARBA00022448"/>
    </source>
</evidence>
<dbReference type="GO" id="GO:0006999">
    <property type="term" value="P:nuclear pore organization"/>
    <property type="evidence" value="ECO:0007669"/>
    <property type="project" value="TreeGrafter"/>
</dbReference>